<accession>A0A8T8SKM0</accession>
<dbReference type="GO" id="GO:0003723">
    <property type="term" value="F:RNA binding"/>
    <property type="evidence" value="ECO:0007669"/>
    <property type="project" value="UniProtKB-KW"/>
</dbReference>
<evidence type="ECO:0000256" key="1">
    <source>
        <dbReference type="ARBA" id="ARBA00022679"/>
    </source>
</evidence>
<dbReference type="GO" id="GO:0016787">
    <property type="term" value="F:hydrolase activity"/>
    <property type="evidence" value="ECO:0007669"/>
    <property type="project" value="UniProtKB-KW"/>
</dbReference>
<evidence type="ECO:0000259" key="10">
    <source>
        <dbReference type="PROSITE" id="PS50878"/>
    </source>
</evidence>
<organism evidence="12 13">
    <name type="scientific">Tilletia indica</name>
    <dbReference type="NCBI Taxonomy" id="43049"/>
    <lineage>
        <taxon>Eukaryota</taxon>
        <taxon>Fungi</taxon>
        <taxon>Dikarya</taxon>
        <taxon>Basidiomycota</taxon>
        <taxon>Ustilaginomycotina</taxon>
        <taxon>Exobasidiomycetes</taxon>
        <taxon>Tilletiales</taxon>
        <taxon>Tilletiaceae</taxon>
        <taxon>Tilletia</taxon>
    </lineage>
</organism>
<dbReference type="InterPro" id="IPR043502">
    <property type="entry name" value="DNA/RNA_pol_sf"/>
</dbReference>
<dbReference type="AlphaFoldDB" id="A0A8T8SKM0"/>
<keyword evidence="2" id="KW-0548">Nucleotidyltransferase</keyword>
<evidence type="ECO:0000256" key="4">
    <source>
        <dbReference type="ARBA" id="ARBA00022759"/>
    </source>
</evidence>
<dbReference type="Gene3D" id="3.30.70.270">
    <property type="match status" value="2"/>
</dbReference>
<feature type="domain" description="Integrase catalytic" evidence="11">
    <location>
        <begin position="690"/>
        <end position="850"/>
    </location>
</feature>
<dbReference type="Pfam" id="PF00078">
    <property type="entry name" value="RVT_1"/>
    <property type="match status" value="1"/>
</dbReference>
<dbReference type="EMBL" id="LWDF02000961">
    <property type="protein sequence ID" value="KAE8241157.1"/>
    <property type="molecule type" value="Genomic_DNA"/>
</dbReference>
<evidence type="ECO:0000256" key="7">
    <source>
        <dbReference type="ARBA" id="ARBA00022918"/>
    </source>
</evidence>
<dbReference type="Proteomes" id="UP000077521">
    <property type="component" value="Unassembled WGS sequence"/>
</dbReference>
<evidence type="ECO:0000256" key="9">
    <source>
        <dbReference type="SAM" id="MobiDB-lite"/>
    </source>
</evidence>
<name>A0A8T8SKM0_9BASI</name>
<dbReference type="GO" id="GO:0005634">
    <property type="term" value="C:nucleus"/>
    <property type="evidence" value="ECO:0007669"/>
    <property type="project" value="UniProtKB-ARBA"/>
</dbReference>
<keyword evidence="6" id="KW-0694">RNA-binding</keyword>
<reference evidence="12" key="1">
    <citation type="submission" date="2016-04" db="EMBL/GenBank/DDBJ databases">
        <authorList>
            <person name="Nguyen H.D."/>
            <person name="Samba Siva P."/>
            <person name="Cullis J."/>
            <person name="Levesque C.A."/>
            <person name="Hambleton S."/>
        </authorList>
    </citation>
    <scope>NUCLEOTIDE SEQUENCE</scope>
    <source>
        <strain evidence="12">DAOMC 236416</strain>
    </source>
</reference>
<evidence type="ECO:0000313" key="13">
    <source>
        <dbReference type="Proteomes" id="UP000077521"/>
    </source>
</evidence>
<dbReference type="SUPFAM" id="SSF53098">
    <property type="entry name" value="Ribonuclease H-like"/>
    <property type="match status" value="1"/>
</dbReference>
<dbReference type="InterPro" id="IPR041588">
    <property type="entry name" value="Integrase_H2C2"/>
</dbReference>
<gene>
    <name evidence="12" type="ORF">A4X13_0g7538</name>
</gene>
<dbReference type="InterPro" id="IPR036397">
    <property type="entry name" value="RNaseH_sf"/>
</dbReference>
<evidence type="ECO:0000256" key="6">
    <source>
        <dbReference type="ARBA" id="ARBA00022884"/>
    </source>
</evidence>
<evidence type="ECO:0000256" key="5">
    <source>
        <dbReference type="ARBA" id="ARBA00022801"/>
    </source>
</evidence>
<keyword evidence="5" id="KW-0378">Hydrolase</keyword>
<keyword evidence="3" id="KW-0540">Nuclease</keyword>
<dbReference type="CDD" id="cd01647">
    <property type="entry name" value="RT_LTR"/>
    <property type="match status" value="1"/>
</dbReference>
<dbReference type="PANTHER" id="PTHR37984:SF5">
    <property type="entry name" value="PROTEIN NYNRIN-LIKE"/>
    <property type="match status" value="1"/>
</dbReference>
<dbReference type="GO" id="GO:0015074">
    <property type="term" value="P:DNA integration"/>
    <property type="evidence" value="ECO:0007669"/>
    <property type="project" value="InterPro"/>
</dbReference>
<dbReference type="InterPro" id="IPR041577">
    <property type="entry name" value="RT_RNaseH_2"/>
</dbReference>
<dbReference type="PANTHER" id="PTHR37984">
    <property type="entry name" value="PROTEIN CBG26694"/>
    <property type="match status" value="1"/>
</dbReference>
<evidence type="ECO:0000313" key="12">
    <source>
        <dbReference type="EMBL" id="KAE8241157.1"/>
    </source>
</evidence>
<dbReference type="OrthoDB" id="2283961at2759"/>
<proteinExistence type="predicted"/>
<keyword evidence="13" id="KW-1185">Reference proteome</keyword>
<keyword evidence="1" id="KW-0808">Transferase</keyword>
<dbReference type="InterPro" id="IPR043128">
    <property type="entry name" value="Rev_trsase/Diguanyl_cyclase"/>
</dbReference>
<evidence type="ECO:0000256" key="8">
    <source>
        <dbReference type="ARBA" id="ARBA00023268"/>
    </source>
</evidence>
<dbReference type="GO" id="GO:0003964">
    <property type="term" value="F:RNA-directed DNA polymerase activity"/>
    <property type="evidence" value="ECO:0007669"/>
    <property type="project" value="UniProtKB-KW"/>
</dbReference>
<reference evidence="12" key="2">
    <citation type="journal article" date="2019" name="IMA Fungus">
        <title>Genome sequencing and comparison of five Tilletia species to identify candidate genes for the detection of regulated species infecting wheat.</title>
        <authorList>
            <person name="Nguyen H.D.T."/>
            <person name="Sultana T."/>
            <person name="Kesanakurti P."/>
            <person name="Hambleton S."/>
        </authorList>
    </citation>
    <scope>NUCLEOTIDE SEQUENCE</scope>
    <source>
        <strain evidence="12">DAOMC 236416</strain>
    </source>
</reference>
<evidence type="ECO:0000256" key="2">
    <source>
        <dbReference type="ARBA" id="ARBA00022695"/>
    </source>
</evidence>
<keyword evidence="7" id="KW-0695">RNA-directed DNA polymerase</keyword>
<dbReference type="Gene3D" id="3.30.420.10">
    <property type="entry name" value="Ribonuclease H-like superfamily/Ribonuclease H"/>
    <property type="match status" value="1"/>
</dbReference>
<sequence length="1178" mass="129336">MPAPFAKTAELCVVTDCFVPARSMTWVPVDVASLAPGVDYTFHPRLTVTPDETVGLAGPMAMGTCDTSHVLLSNYGDNGIRLARRTPVADAVAAQLGDAVSPTPEVFTLHPSSPSSTPEEGFQAIWTASPGRDYSSDDAQPLDVFEDSPDLTSDLTRDAASVLIDGHFRVGVDASAEPYSPIVDLLRRHHAAFALDGRPGRVVGDEMHIPLRPDAPIVSEPPRRASPEKKAAMDAALDQLLEWDVVEPSSSPVSFPVLMVRQNQKWRFCVDYRKLNEVTIPDRYPLPTTDAVFQTLLGKRWFSALDALRGYHQQGVREEDRWKTAFVCHRGLYQYKTIPFGLRNAPAVFQRLMDKILGQLRWKDAIIYIDDIVVATFTLEEHLAALDTLLSRAEAVGLKFSPSKCTFGVPSLTLLGRKVSGAGVAVWQDRAKAIRDLAPPRTLQDLYHVLGLFGYYRAFIRSFAEVAAPLTQLTRGWKYEKRGNYTALVSPSGDATPASKVVLEWGMSQQRSFDALKAAVANPPTLAHPDPSRPYVLYVDASKMAYAAILHQVHVESSSSPALQITSIPLLPSGAAAIERWSSWLRADPHFRAVLSRIDEAASEWVLERGVLVRRVDGRLALPEAALPLVLRAVHDNNGHFGFAKSYLALTRHFWRPKLVEAVQAWIRHCRACQTTKLGRRVGELDISKDPSNPYEAIAVDLALGLPRSRSGKDALLVLTCLFSRMVLLHPCTSTIDALGIAAVISDRVLRYGWRPKRLLSDSESKMVGSTMRTLADSLGAVLEPSPPHHQQANPVERSIQTVQHVLQALCVSGHAHWDTKIVPAVELAMNSTPHLSTGYRPFDLVFVSQPEIVHAVFDTSDPEGVGSFGERLAAASARLQDAQDATRVARAGQKRRYDRRRAPLPDLSVGDEVFVRLKDRPISGTATHKLASRKVGPYRVRRILSDHRVELDLPLSLGVGTEFSIEQLDVCPSSPDPFLADRHLPVPPDVEAPPLADDDVDASVHDGEDILAPRSRLAPSHLRDFAVGAVRADDDLDPELLRGPIYRPKSVMDGDRLVTVLERPVAFLSRLTSVSEKRLAAAELELSCLAWAFAQWAHLLEGAEVTVVTDHAPMGAMLTSASSAVYGPVITRCRAKLLPHLQNLRFVHRAGHTHTNADSLSRLIAPEDDEDPGRPSS</sequence>
<keyword evidence="4" id="KW-0255">Endonuclease</keyword>
<dbReference type="Gene3D" id="1.10.340.70">
    <property type="match status" value="1"/>
</dbReference>
<dbReference type="InterPro" id="IPR001584">
    <property type="entry name" value="Integrase_cat-core"/>
</dbReference>
<comment type="caution">
    <text evidence="12">The sequence shown here is derived from an EMBL/GenBank/DDBJ whole genome shotgun (WGS) entry which is preliminary data.</text>
</comment>
<evidence type="ECO:0000259" key="11">
    <source>
        <dbReference type="PROSITE" id="PS50994"/>
    </source>
</evidence>
<dbReference type="InterPro" id="IPR050951">
    <property type="entry name" value="Retrovirus_Pol_polyprotein"/>
</dbReference>
<protein>
    <recommendedName>
        <fullName evidence="14">Reverse transcriptase</fullName>
    </recommendedName>
</protein>
<dbReference type="InterPro" id="IPR000477">
    <property type="entry name" value="RT_dom"/>
</dbReference>
<feature type="domain" description="Reverse transcriptase" evidence="10">
    <location>
        <begin position="239"/>
        <end position="419"/>
    </location>
</feature>
<evidence type="ECO:0008006" key="14">
    <source>
        <dbReference type="Google" id="ProtNLM"/>
    </source>
</evidence>
<dbReference type="InterPro" id="IPR041373">
    <property type="entry name" value="RT_RNaseH"/>
</dbReference>
<dbReference type="SUPFAM" id="SSF56672">
    <property type="entry name" value="DNA/RNA polymerases"/>
    <property type="match status" value="2"/>
</dbReference>
<keyword evidence="8" id="KW-0511">Multifunctional enzyme</keyword>
<dbReference type="Pfam" id="PF17919">
    <property type="entry name" value="RT_RNaseH_2"/>
    <property type="match status" value="1"/>
</dbReference>
<dbReference type="Gene3D" id="3.10.10.10">
    <property type="entry name" value="HIV Type 1 Reverse Transcriptase, subunit A, domain 1"/>
    <property type="match status" value="1"/>
</dbReference>
<feature type="region of interest" description="Disordered" evidence="9">
    <location>
        <begin position="1158"/>
        <end position="1178"/>
    </location>
</feature>
<evidence type="ECO:0000256" key="3">
    <source>
        <dbReference type="ARBA" id="ARBA00022722"/>
    </source>
</evidence>
<dbReference type="GO" id="GO:0004519">
    <property type="term" value="F:endonuclease activity"/>
    <property type="evidence" value="ECO:0007669"/>
    <property type="project" value="UniProtKB-KW"/>
</dbReference>
<dbReference type="PROSITE" id="PS50878">
    <property type="entry name" value="RT_POL"/>
    <property type="match status" value="1"/>
</dbReference>
<dbReference type="PROSITE" id="PS50994">
    <property type="entry name" value="INTEGRASE"/>
    <property type="match status" value="1"/>
</dbReference>
<dbReference type="InterPro" id="IPR012337">
    <property type="entry name" value="RNaseH-like_sf"/>
</dbReference>
<dbReference type="Pfam" id="PF17917">
    <property type="entry name" value="RT_RNaseH"/>
    <property type="match status" value="1"/>
</dbReference>
<dbReference type="Pfam" id="PF17921">
    <property type="entry name" value="Integrase_H2C2"/>
    <property type="match status" value="1"/>
</dbReference>